<evidence type="ECO:0000313" key="5">
    <source>
        <dbReference type="EMBL" id="MDA5092473.1"/>
    </source>
</evidence>
<feature type="modified residue" description="4-aspartylphosphate" evidence="2">
    <location>
        <position position="73"/>
    </location>
</feature>
<dbReference type="InterPro" id="IPR000620">
    <property type="entry name" value="EamA_dom"/>
</dbReference>
<feature type="transmembrane region" description="Helical" evidence="3">
    <location>
        <begin position="480"/>
        <end position="499"/>
    </location>
</feature>
<proteinExistence type="predicted"/>
<keyword evidence="3" id="KW-0812">Transmembrane</keyword>
<dbReference type="PANTHER" id="PTHR44591">
    <property type="entry name" value="STRESS RESPONSE REGULATOR PROTEIN 1"/>
    <property type="match status" value="1"/>
</dbReference>
<feature type="transmembrane region" description="Helical" evidence="3">
    <location>
        <begin position="248"/>
        <end position="268"/>
    </location>
</feature>
<keyword evidence="3" id="KW-0472">Membrane</keyword>
<dbReference type="Gene3D" id="3.40.50.2300">
    <property type="match status" value="1"/>
</dbReference>
<evidence type="ECO:0000256" key="3">
    <source>
        <dbReference type="SAM" id="Phobius"/>
    </source>
</evidence>
<feature type="transmembrane region" description="Helical" evidence="3">
    <location>
        <begin position="216"/>
        <end position="236"/>
    </location>
</feature>
<keyword evidence="1 2" id="KW-0597">Phosphoprotein</keyword>
<evidence type="ECO:0000256" key="2">
    <source>
        <dbReference type="PROSITE-ProRule" id="PRU00169"/>
    </source>
</evidence>
<dbReference type="Proteomes" id="UP001528040">
    <property type="component" value="Unassembled WGS sequence"/>
</dbReference>
<dbReference type="Pfam" id="PF00072">
    <property type="entry name" value="Response_reg"/>
    <property type="match status" value="1"/>
</dbReference>
<dbReference type="Pfam" id="PF00892">
    <property type="entry name" value="EamA"/>
    <property type="match status" value="1"/>
</dbReference>
<keyword evidence="6" id="KW-1185">Reference proteome</keyword>
<dbReference type="InterPro" id="IPR001789">
    <property type="entry name" value="Sig_transdc_resp-reg_receiver"/>
</dbReference>
<dbReference type="RefSeq" id="WP_271051940.1">
    <property type="nucleotide sequence ID" value="NZ_JAQIIO010000001.1"/>
</dbReference>
<dbReference type="EMBL" id="JAQIIO010000001">
    <property type="protein sequence ID" value="MDA5092473.1"/>
    <property type="molecule type" value="Genomic_DNA"/>
</dbReference>
<dbReference type="SUPFAM" id="SSF52172">
    <property type="entry name" value="CheY-like"/>
    <property type="match status" value="1"/>
</dbReference>
<feature type="transmembrane region" description="Helical" evidence="3">
    <location>
        <begin position="280"/>
        <end position="303"/>
    </location>
</feature>
<gene>
    <name evidence="5" type="ORF">O2N63_00015</name>
</gene>
<dbReference type="InterPro" id="IPR050595">
    <property type="entry name" value="Bact_response_regulator"/>
</dbReference>
<feature type="transmembrane region" description="Helical" evidence="3">
    <location>
        <begin position="309"/>
        <end position="330"/>
    </location>
</feature>
<protein>
    <submittedName>
        <fullName evidence="5">Response regulator</fullName>
    </submittedName>
</protein>
<dbReference type="SMART" id="SM00448">
    <property type="entry name" value="REC"/>
    <property type="match status" value="1"/>
</dbReference>
<dbReference type="PANTHER" id="PTHR44591:SF3">
    <property type="entry name" value="RESPONSE REGULATORY DOMAIN-CONTAINING PROTEIN"/>
    <property type="match status" value="1"/>
</dbReference>
<feature type="transmembrane region" description="Helical" evidence="3">
    <location>
        <begin position="426"/>
        <end position="447"/>
    </location>
</feature>
<feature type="transmembrane region" description="Helical" evidence="3">
    <location>
        <begin position="454"/>
        <end position="474"/>
    </location>
</feature>
<reference evidence="5 6" key="1">
    <citation type="submission" date="2023-01" db="EMBL/GenBank/DDBJ databases">
        <authorList>
            <person name="Yoon J.-W."/>
        </authorList>
    </citation>
    <scope>NUCLEOTIDE SEQUENCE [LARGE SCALE GENOMIC DNA]</scope>
    <source>
        <strain evidence="5 6">KMU-50</strain>
    </source>
</reference>
<comment type="caution">
    <text evidence="5">The sequence shown here is derived from an EMBL/GenBank/DDBJ whole genome shotgun (WGS) entry which is preliminary data.</text>
</comment>
<sequence>MSDKANQSLAASQPSAETEEMTASILVVDDSRTSATKLAKAVIALGHRAAKASDGGEALRRLGEEEFDAVLLDIVMPGLDGYGVLEAMGSDDALSEIPVIVVSSLDDETASVVRAIELGAVDFLPKDFEPPILNARMEAVLAAKRLRDRELTYFRDVDRLIKAAHIIEAGAFRPTELAIEDVSTRSDSLGRLAIVFQSLAQEVYVREKRFDQTARTLRGTILVLIAGLIFGIVPALGRMTAALEVPSLGVVVWANSVAAVACFGIGIVRGGRPKIRKRHLGFFLIWALVLGCFYQIATVTIASHVEASMIALIGSSRGFMVFALAALIAVERPSLQRLLGLGIGFVAVSAVLFGQGGGSAADSILWLGAALLLPMLLAIHTILMTWRPREIDAFMTVGIMMALSTVMLAPVAIATDTMIWPSAGGGRVGMIILVLGLASGVAVALALHIVAEAGAVFAGQIAYSQTLAGIAWGMLLLNEILPLIAWLAFGLVLVGFWLVQPKKAGEEFSATIPIGR</sequence>
<name>A0ABT4VW40_9RHOB</name>
<dbReference type="PROSITE" id="PS50110">
    <property type="entry name" value="RESPONSE_REGULATORY"/>
    <property type="match status" value="1"/>
</dbReference>
<evidence type="ECO:0000259" key="4">
    <source>
        <dbReference type="PROSITE" id="PS50110"/>
    </source>
</evidence>
<keyword evidence="3" id="KW-1133">Transmembrane helix</keyword>
<feature type="transmembrane region" description="Helical" evidence="3">
    <location>
        <begin position="337"/>
        <end position="358"/>
    </location>
</feature>
<feature type="transmembrane region" description="Helical" evidence="3">
    <location>
        <begin position="393"/>
        <end position="414"/>
    </location>
</feature>
<accession>A0ABT4VW40</accession>
<evidence type="ECO:0000313" key="6">
    <source>
        <dbReference type="Proteomes" id="UP001528040"/>
    </source>
</evidence>
<organism evidence="5 6">
    <name type="scientific">Aliiroseovarius salicola</name>
    <dbReference type="NCBI Taxonomy" id="3009082"/>
    <lineage>
        <taxon>Bacteria</taxon>
        <taxon>Pseudomonadati</taxon>
        <taxon>Pseudomonadota</taxon>
        <taxon>Alphaproteobacteria</taxon>
        <taxon>Rhodobacterales</taxon>
        <taxon>Paracoccaceae</taxon>
        <taxon>Aliiroseovarius</taxon>
    </lineage>
</organism>
<evidence type="ECO:0000256" key="1">
    <source>
        <dbReference type="ARBA" id="ARBA00022553"/>
    </source>
</evidence>
<dbReference type="InterPro" id="IPR011006">
    <property type="entry name" value="CheY-like_superfamily"/>
</dbReference>
<feature type="domain" description="Response regulatory" evidence="4">
    <location>
        <begin position="24"/>
        <end position="141"/>
    </location>
</feature>
<feature type="transmembrane region" description="Helical" evidence="3">
    <location>
        <begin position="364"/>
        <end position="386"/>
    </location>
</feature>